<accession>A9UV89</accession>
<evidence type="ECO:0000256" key="1">
    <source>
        <dbReference type="SAM" id="MobiDB-lite"/>
    </source>
</evidence>
<feature type="region of interest" description="Disordered" evidence="1">
    <location>
        <begin position="47"/>
        <end position="68"/>
    </location>
</feature>
<dbReference type="GeneID" id="5889555"/>
<sequence>MMNTPVCRSGKRTVTQARNALQESESCGVAAKRSATSHSIPAAEVEVEAASAPTTAAPTTATLASSAHPSATQQQTLLELQVVHALSQNVDVLVRKMRLAALHLRLAHPIYAPGVLEQRLPLLLRRCSVVVPGLLQEQQADDGELGNVIRILTWIRSLLHVAGQPHGSPPLTTLSLLANDDIHPRSTDDCSCISIFSIFSIFSISISIFDSDQCAGTDTNRHLADSDWRLMDPSLAHPSLASSC</sequence>
<protein>
    <submittedName>
        <fullName evidence="2">Uncharacterized protein</fullName>
    </submittedName>
</protein>
<dbReference type="InParanoid" id="A9UV89"/>
<evidence type="ECO:0000313" key="3">
    <source>
        <dbReference type="Proteomes" id="UP000001357"/>
    </source>
</evidence>
<dbReference type="KEGG" id="mbr:MONBRDRAFT_36371"/>
<dbReference type="AlphaFoldDB" id="A9UV89"/>
<dbReference type="EMBL" id="CH991546">
    <property type="protein sequence ID" value="EDQ90853.1"/>
    <property type="molecule type" value="Genomic_DNA"/>
</dbReference>
<gene>
    <name evidence="2" type="ORF">MONBRDRAFT_36371</name>
</gene>
<evidence type="ECO:0000313" key="2">
    <source>
        <dbReference type="EMBL" id="EDQ90853.1"/>
    </source>
</evidence>
<dbReference type="RefSeq" id="XP_001744150.1">
    <property type="nucleotide sequence ID" value="XM_001744098.1"/>
</dbReference>
<organism evidence="2 3">
    <name type="scientific">Monosiga brevicollis</name>
    <name type="common">Choanoflagellate</name>
    <dbReference type="NCBI Taxonomy" id="81824"/>
    <lineage>
        <taxon>Eukaryota</taxon>
        <taxon>Choanoflagellata</taxon>
        <taxon>Craspedida</taxon>
        <taxon>Salpingoecidae</taxon>
        <taxon>Monosiga</taxon>
    </lineage>
</organism>
<dbReference type="Proteomes" id="UP000001357">
    <property type="component" value="Unassembled WGS sequence"/>
</dbReference>
<name>A9UV89_MONBE</name>
<keyword evidence="3" id="KW-1185">Reference proteome</keyword>
<reference evidence="2 3" key="1">
    <citation type="journal article" date="2008" name="Nature">
        <title>The genome of the choanoflagellate Monosiga brevicollis and the origin of metazoans.</title>
        <authorList>
            <consortium name="JGI Sequencing"/>
            <person name="King N."/>
            <person name="Westbrook M.J."/>
            <person name="Young S.L."/>
            <person name="Kuo A."/>
            <person name="Abedin M."/>
            <person name="Chapman J."/>
            <person name="Fairclough S."/>
            <person name="Hellsten U."/>
            <person name="Isogai Y."/>
            <person name="Letunic I."/>
            <person name="Marr M."/>
            <person name="Pincus D."/>
            <person name="Putnam N."/>
            <person name="Rokas A."/>
            <person name="Wright K.J."/>
            <person name="Zuzow R."/>
            <person name="Dirks W."/>
            <person name="Good M."/>
            <person name="Goodstein D."/>
            <person name="Lemons D."/>
            <person name="Li W."/>
            <person name="Lyons J.B."/>
            <person name="Morris A."/>
            <person name="Nichols S."/>
            <person name="Richter D.J."/>
            <person name="Salamov A."/>
            <person name="Bork P."/>
            <person name="Lim W.A."/>
            <person name="Manning G."/>
            <person name="Miller W.T."/>
            <person name="McGinnis W."/>
            <person name="Shapiro H."/>
            <person name="Tjian R."/>
            <person name="Grigoriev I.V."/>
            <person name="Rokhsar D."/>
        </authorList>
    </citation>
    <scope>NUCLEOTIDE SEQUENCE [LARGE SCALE GENOMIC DNA]</scope>
    <source>
        <strain evidence="3">MX1 / ATCC 50154</strain>
    </source>
</reference>
<proteinExistence type="predicted"/>